<reference evidence="1 2" key="2">
    <citation type="journal article" date="2022" name="Mol. Ecol. Resour.">
        <title>The genomes of chicory, endive, great burdock and yacon provide insights into Asteraceae paleo-polyploidization history and plant inulin production.</title>
        <authorList>
            <person name="Fan W."/>
            <person name="Wang S."/>
            <person name="Wang H."/>
            <person name="Wang A."/>
            <person name="Jiang F."/>
            <person name="Liu H."/>
            <person name="Zhao H."/>
            <person name="Xu D."/>
            <person name="Zhang Y."/>
        </authorList>
    </citation>
    <scope>NUCLEOTIDE SEQUENCE [LARGE SCALE GENOMIC DNA]</scope>
    <source>
        <strain evidence="2">cv. Yunnan</strain>
        <tissue evidence="1">Leaves</tissue>
    </source>
</reference>
<organism evidence="1 2">
    <name type="scientific">Smallanthus sonchifolius</name>
    <dbReference type="NCBI Taxonomy" id="185202"/>
    <lineage>
        <taxon>Eukaryota</taxon>
        <taxon>Viridiplantae</taxon>
        <taxon>Streptophyta</taxon>
        <taxon>Embryophyta</taxon>
        <taxon>Tracheophyta</taxon>
        <taxon>Spermatophyta</taxon>
        <taxon>Magnoliopsida</taxon>
        <taxon>eudicotyledons</taxon>
        <taxon>Gunneridae</taxon>
        <taxon>Pentapetalae</taxon>
        <taxon>asterids</taxon>
        <taxon>campanulids</taxon>
        <taxon>Asterales</taxon>
        <taxon>Asteraceae</taxon>
        <taxon>Asteroideae</taxon>
        <taxon>Heliantheae alliance</taxon>
        <taxon>Millerieae</taxon>
        <taxon>Smallanthus</taxon>
    </lineage>
</organism>
<accession>A0ACB9E796</accession>
<evidence type="ECO:0000313" key="1">
    <source>
        <dbReference type="EMBL" id="KAI3754535.1"/>
    </source>
</evidence>
<dbReference type="EMBL" id="CM042035">
    <property type="protein sequence ID" value="KAI3754535.1"/>
    <property type="molecule type" value="Genomic_DNA"/>
</dbReference>
<keyword evidence="2" id="KW-1185">Reference proteome</keyword>
<sequence length="118" mass="13210">MRRALFKSLGPIHSAFRHCEAKRTLLNSNAVLYDVKYKNDVCKYGHSSYMFSRAISAGAAKVDYKEVKRAGPLVEYERRISVGELEDGDNCQVPGCLGSLRVGVHYTISNLQAPHKLH</sequence>
<name>A0ACB9E796_9ASTR</name>
<proteinExistence type="predicted"/>
<reference evidence="2" key="1">
    <citation type="journal article" date="2022" name="Mol. Ecol. Resour.">
        <title>The genomes of chicory, endive, great burdock and yacon provide insights into Asteraceae palaeo-polyploidization history and plant inulin production.</title>
        <authorList>
            <person name="Fan W."/>
            <person name="Wang S."/>
            <person name="Wang H."/>
            <person name="Wang A."/>
            <person name="Jiang F."/>
            <person name="Liu H."/>
            <person name="Zhao H."/>
            <person name="Xu D."/>
            <person name="Zhang Y."/>
        </authorList>
    </citation>
    <scope>NUCLEOTIDE SEQUENCE [LARGE SCALE GENOMIC DNA]</scope>
    <source>
        <strain evidence="2">cv. Yunnan</strain>
    </source>
</reference>
<evidence type="ECO:0000313" key="2">
    <source>
        <dbReference type="Proteomes" id="UP001056120"/>
    </source>
</evidence>
<gene>
    <name evidence="1" type="ORF">L1987_54320</name>
</gene>
<protein>
    <submittedName>
        <fullName evidence="1">Uncharacterized protein</fullName>
    </submittedName>
</protein>
<dbReference type="Proteomes" id="UP001056120">
    <property type="component" value="Linkage Group LG18"/>
</dbReference>
<comment type="caution">
    <text evidence="1">The sequence shown here is derived from an EMBL/GenBank/DDBJ whole genome shotgun (WGS) entry which is preliminary data.</text>
</comment>